<keyword evidence="4" id="KW-0560">Oxidoreductase</keyword>
<evidence type="ECO:0000313" key="8">
    <source>
        <dbReference type="Proteomes" id="UP000800093"/>
    </source>
</evidence>
<dbReference type="Pfam" id="PF01565">
    <property type="entry name" value="FAD_binding_4"/>
    <property type="match status" value="1"/>
</dbReference>
<name>A0A9P4K1Q3_9PLEO</name>
<dbReference type="InterPro" id="IPR036318">
    <property type="entry name" value="FAD-bd_PCMH-like_sf"/>
</dbReference>
<keyword evidence="8" id="KW-1185">Reference proteome</keyword>
<feature type="domain" description="FAD-binding PCMH-type" evidence="6">
    <location>
        <begin position="59"/>
        <end position="223"/>
    </location>
</feature>
<dbReference type="PANTHER" id="PTHR42973">
    <property type="entry name" value="BINDING OXIDOREDUCTASE, PUTATIVE (AFU_ORTHOLOGUE AFUA_1G17690)-RELATED"/>
    <property type="match status" value="1"/>
</dbReference>
<evidence type="ECO:0000259" key="6">
    <source>
        <dbReference type="PROSITE" id="PS51387"/>
    </source>
</evidence>
<feature type="chain" id="PRO_5040129236" evidence="5">
    <location>
        <begin position="19"/>
        <end position="480"/>
    </location>
</feature>
<dbReference type="OrthoDB" id="2151789at2759"/>
<protein>
    <submittedName>
        <fullName evidence="7">FAD-binding oxidoreductase</fullName>
    </submittedName>
</protein>
<reference evidence="8" key="1">
    <citation type="journal article" date="2020" name="Stud. Mycol.">
        <title>101 Dothideomycetes genomes: A test case for predicting lifestyles and emergence of pathogens.</title>
        <authorList>
            <person name="Haridas S."/>
            <person name="Albert R."/>
            <person name="Binder M."/>
            <person name="Bloem J."/>
            <person name="LaButti K."/>
            <person name="Salamov A."/>
            <person name="Andreopoulos B."/>
            <person name="Baker S."/>
            <person name="Barry K."/>
            <person name="Bills G."/>
            <person name="Bluhm B."/>
            <person name="Cannon C."/>
            <person name="Castanera R."/>
            <person name="Culley D."/>
            <person name="Daum C."/>
            <person name="Ezra D."/>
            <person name="Gonzalez J."/>
            <person name="Henrissat B."/>
            <person name="Kuo A."/>
            <person name="Liang C."/>
            <person name="Lipzen A."/>
            <person name="Lutzoni F."/>
            <person name="Magnuson J."/>
            <person name="Mondo S."/>
            <person name="Nolan M."/>
            <person name="Ohm R."/>
            <person name="Pangilinan J."/>
            <person name="Park H.-J."/>
            <person name="Ramirez L."/>
            <person name="Alfaro M."/>
            <person name="Sun H."/>
            <person name="Tritt A."/>
            <person name="Yoshinaga Y."/>
            <person name="Zwiers L.-H."/>
            <person name="Turgeon B."/>
            <person name="Goodwin S."/>
            <person name="Spatafora J."/>
            <person name="Crous P."/>
            <person name="Grigoriev I."/>
        </authorList>
    </citation>
    <scope>NUCLEOTIDE SEQUENCE [LARGE SCALE GENOMIC DNA]</scope>
    <source>
        <strain evidence="8">CBS 304.66</strain>
    </source>
</reference>
<dbReference type="GO" id="GO:0016491">
    <property type="term" value="F:oxidoreductase activity"/>
    <property type="evidence" value="ECO:0007669"/>
    <property type="project" value="UniProtKB-KW"/>
</dbReference>
<dbReference type="InterPro" id="IPR006094">
    <property type="entry name" value="Oxid_FAD_bind_N"/>
</dbReference>
<proteinExistence type="inferred from homology"/>
<comment type="caution">
    <text evidence="7">The sequence shown here is derived from an EMBL/GenBank/DDBJ whole genome shotgun (WGS) entry which is preliminary data.</text>
</comment>
<sequence length="480" mass="52118">MVSSTFLFVLLSASIIHAALPSKAKSTCSQFKSTLANITILPNDPTYQALATENWSATAWAKPTCIVQPGNVAQAQQIVAALTKNGVPFAMRSGGHMPSPLGANINDGVLIDLVSLNRIDYDATKNVVTIGAGLRWGQVYSELEKYKVTVVGGRVLDVGVSGLTLGNLYGLACDNVVNFEVVLAGGKAVNANARENQDLFWALKGGLNNFGLVTSFTLKTYPIYQVWGGVKFYNFTDLRKLLQAANKYQSTPTKDPYANFMMQAFPTNQSIGVVLNMVYLKPEASPPAFAPFYEIPTIADTTKIQTLREMMSGQGVPDIPRWDWRTTSFTPSEDLYKKIGSLVTTSPEVKTIGSLNAGSLALGLQPISTSLVDAGIARGGNALGLDRTNQTWWVLDTGHWLAKDDSVAHEATKSLMAKIDKAIDQEDSNIDYRFMSDASWDQDVLASYGADNVAKLKKVRAKYDPGLIFTYLVPGGFKLR</sequence>
<dbReference type="PANTHER" id="PTHR42973:SF13">
    <property type="entry name" value="FAD-BINDING PCMH-TYPE DOMAIN-CONTAINING PROTEIN"/>
    <property type="match status" value="1"/>
</dbReference>
<dbReference type="InterPro" id="IPR016166">
    <property type="entry name" value="FAD-bd_PCMH"/>
</dbReference>
<evidence type="ECO:0000256" key="2">
    <source>
        <dbReference type="ARBA" id="ARBA00022630"/>
    </source>
</evidence>
<evidence type="ECO:0000256" key="3">
    <source>
        <dbReference type="ARBA" id="ARBA00022827"/>
    </source>
</evidence>
<dbReference type="Proteomes" id="UP000800093">
    <property type="component" value="Unassembled WGS sequence"/>
</dbReference>
<keyword evidence="5" id="KW-0732">Signal</keyword>
<keyword evidence="2" id="KW-0285">Flavoprotein</keyword>
<feature type="signal peptide" evidence="5">
    <location>
        <begin position="1"/>
        <end position="18"/>
    </location>
</feature>
<evidence type="ECO:0000313" key="7">
    <source>
        <dbReference type="EMBL" id="KAF2259712.1"/>
    </source>
</evidence>
<evidence type="ECO:0000256" key="5">
    <source>
        <dbReference type="SAM" id="SignalP"/>
    </source>
</evidence>
<evidence type="ECO:0000256" key="1">
    <source>
        <dbReference type="ARBA" id="ARBA00005466"/>
    </source>
</evidence>
<accession>A0A9P4K1Q3</accession>
<comment type="similarity">
    <text evidence="1">Belongs to the oxygen-dependent FAD-linked oxidoreductase family.</text>
</comment>
<dbReference type="InterPro" id="IPR050416">
    <property type="entry name" value="FAD-linked_Oxidoreductase"/>
</dbReference>
<dbReference type="PROSITE" id="PS51387">
    <property type="entry name" value="FAD_PCMH"/>
    <property type="match status" value="1"/>
</dbReference>
<dbReference type="Gene3D" id="3.30.465.10">
    <property type="match status" value="1"/>
</dbReference>
<dbReference type="GO" id="GO:0071949">
    <property type="term" value="F:FAD binding"/>
    <property type="evidence" value="ECO:0007669"/>
    <property type="project" value="InterPro"/>
</dbReference>
<evidence type="ECO:0000256" key="4">
    <source>
        <dbReference type="ARBA" id="ARBA00023002"/>
    </source>
</evidence>
<dbReference type="EMBL" id="ML986701">
    <property type="protein sequence ID" value="KAF2259712.1"/>
    <property type="molecule type" value="Genomic_DNA"/>
</dbReference>
<keyword evidence="3" id="KW-0274">FAD</keyword>
<dbReference type="AlphaFoldDB" id="A0A9P4K1Q3"/>
<dbReference type="InterPro" id="IPR016169">
    <property type="entry name" value="FAD-bd_PCMH_sub2"/>
</dbReference>
<dbReference type="SUPFAM" id="SSF56176">
    <property type="entry name" value="FAD-binding/transporter-associated domain-like"/>
    <property type="match status" value="1"/>
</dbReference>
<gene>
    <name evidence="7" type="ORF">CC78DRAFT_53785</name>
</gene>
<organism evidence="7 8">
    <name type="scientific">Lojkania enalia</name>
    <dbReference type="NCBI Taxonomy" id="147567"/>
    <lineage>
        <taxon>Eukaryota</taxon>
        <taxon>Fungi</taxon>
        <taxon>Dikarya</taxon>
        <taxon>Ascomycota</taxon>
        <taxon>Pezizomycotina</taxon>
        <taxon>Dothideomycetes</taxon>
        <taxon>Pleosporomycetidae</taxon>
        <taxon>Pleosporales</taxon>
        <taxon>Pleosporales incertae sedis</taxon>
        <taxon>Lojkania</taxon>
    </lineage>
</organism>